<dbReference type="GeneID" id="20349593"/>
<dbReference type="RefSeq" id="XP_009225243.1">
    <property type="nucleotide sequence ID" value="XM_009226979.1"/>
</dbReference>
<dbReference type="eggNOG" id="ENOG502SNDZ">
    <property type="taxonomic scope" value="Eukaryota"/>
</dbReference>
<protein>
    <submittedName>
        <fullName evidence="3 4">Uncharacterized protein</fullName>
    </submittedName>
</protein>
<keyword evidence="5" id="KW-1185">Reference proteome</keyword>
<dbReference type="InterPro" id="IPR021514">
    <property type="entry name" value="DUF3176"/>
</dbReference>
<keyword evidence="2" id="KW-0812">Transmembrane</keyword>
<reference evidence="3" key="2">
    <citation type="submission" date="2010-07" db="EMBL/GenBank/DDBJ databases">
        <authorList>
            <consortium name="The Broad Institute Genome Sequencing Platform"/>
            <consortium name="Broad Institute Genome Sequencing Center for Infectious Disease"/>
            <person name="Ma L.-J."/>
            <person name="Dead R."/>
            <person name="Young S."/>
            <person name="Zeng Q."/>
            <person name="Koehrsen M."/>
            <person name="Alvarado L."/>
            <person name="Berlin A."/>
            <person name="Chapman S.B."/>
            <person name="Chen Z."/>
            <person name="Freedman E."/>
            <person name="Gellesch M."/>
            <person name="Goldberg J."/>
            <person name="Griggs A."/>
            <person name="Gujja S."/>
            <person name="Heilman E.R."/>
            <person name="Heiman D."/>
            <person name="Hepburn T."/>
            <person name="Howarth C."/>
            <person name="Jen D."/>
            <person name="Larson L."/>
            <person name="Mehta T."/>
            <person name="Neiman D."/>
            <person name="Pearson M."/>
            <person name="Roberts A."/>
            <person name="Saif S."/>
            <person name="Shea T."/>
            <person name="Shenoy N."/>
            <person name="Sisk P."/>
            <person name="Stolte C."/>
            <person name="Sykes S."/>
            <person name="Walk T."/>
            <person name="White J."/>
            <person name="Yandava C."/>
            <person name="Haas B."/>
            <person name="Nusbaum C."/>
            <person name="Birren B."/>
        </authorList>
    </citation>
    <scope>NUCLEOTIDE SEQUENCE</scope>
    <source>
        <strain evidence="3">R3-111a-1</strain>
    </source>
</reference>
<dbReference type="PANTHER" id="PTHR35394:SF5">
    <property type="entry name" value="DUF3176 DOMAIN-CONTAINING PROTEIN"/>
    <property type="match status" value="1"/>
</dbReference>
<dbReference type="OrthoDB" id="5376804at2759"/>
<reference evidence="5" key="1">
    <citation type="submission" date="2010-07" db="EMBL/GenBank/DDBJ databases">
        <title>The genome sequence of Gaeumannomyces graminis var. tritici strain R3-111a-1.</title>
        <authorList>
            <consortium name="The Broad Institute Genome Sequencing Platform"/>
            <person name="Ma L.-J."/>
            <person name="Dead R."/>
            <person name="Young S."/>
            <person name="Zeng Q."/>
            <person name="Koehrsen M."/>
            <person name="Alvarado L."/>
            <person name="Berlin A."/>
            <person name="Chapman S.B."/>
            <person name="Chen Z."/>
            <person name="Freedman E."/>
            <person name="Gellesch M."/>
            <person name="Goldberg J."/>
            <person name="Griggs A."/>
            <person name="Gujja S."/>
            <person name="Heilman E.R."/>
            <person name="Heiman D."/>
            <person name="Hepburn T."/>
            <person name="Howarth C."/>
            <person name="Jen D."/>
            <person name="Larson L."/>
            <person name="Mehta T."/>
            <person name="Neiman D."/>
            <person name="Pearson M."/>
            <person name="Roberts A."/>
            <person name="Saif S."/>
            <person name="Shea T."/>
            <person name="Shenoy N."/>
            <person name="Sisk P."/>
            <person name="Stolte C."/>
            <person name="Sykes S."/>
            <person name="Walk T."/>
            <person name="White J."/>
            <person name="Yandava C."/>
            <person name="Haas B."/>
            <person name="Nusbaum C."/>
            <person name="Birren B."/>
        </authorList>
    </citation>
    <scope>NUCLEOTIDE SEQUENCE [LARGE SCALE GENOMIC DNA]</scope>
    <source>
        <strain evidence="5">R3-111a-1</strain>
    </source>
</reference>
<proteinExistence type="predicted"/>
<feature type="transmembrane region" description="Helical" evidence="2">
    <location>
        <begin position="174"/>
        <end position="200"/>
    </location>
</feature>
<evidence type="ECO:0000256" key="1">
    <source>
        <dbReference type="SAM" id="MobiDB-lite"/>
    </source>
</evidence>
<evidence type="ECO:0000313" key="3">
    <source>
        <dbReference type="EMBL" id="EJT72269.1"/>
    </source>
</evidence>
<reference evidence="4" key="4">
    <citation type="journal article" date="2015" name="G3 (Bethesda)">
        <title>Genome sequences of three phytopathogenic species of the Magnaporthaceae family of fungi.</title>
        <authorList>
            <person name="Okagaki L.H."/>
            <person name="Nunes C.C."/>
            <person name="Sailsbery J."/>
            <person name="Clay B."/>
            <person name="Brown D."/>
            <person name="John T."/>
            <person name="Oh Y."/>
            <person name="Young N."/>
            <person name="Fitzgerald M."/>
            <person name="Haas B.J."/>
            <person name="Zeng Q."/>
            <person name="Young S."/>
            <person name="Adiconis X."/>
            <person name="Fan L."/>
            <person name="Levin J.Z."/>
            <person name="Mitchell T.K."/>
            <person name="Okubara P.A."/>
            <person name="Farman M.L."/>
            <person name="Kohn L.M."/>
            <person name="Birren B."/>
            <person name="Ma L.-J."/>
            <person name="Dean R.A."/>
        </authorList>
    </citation>
    <scope>NUCLEOTIDE SEQUENCE</scope>
    <source>
        <strain evidence="4">R3-111a-1</strain>
    </source>
</reference>
<accession>J3P6J4</accession>
<dbReference type="AlphaFoldDB" id="J3P6J4"/>
<keyword evidence="2" id="KW-0472">Membrane</keyword>
<dbReference type="PANTHER" id="PTHR35394">
    <property type="entry name" value="DUF3176 DOMAIN-CONTAINING PROTEIN"/>
    <property type="match status" value="1"/>
</dbReference>
<feature type="transmembrane region" description="Helical" evidence="2">
    <location>
        <begin position="137"/>
        <end position="162"/>
    </location>
</feature>
<feature type="compositionally biased region" description="Pro residues" evidence="1">
    <location>
        <begin position="110"/>
        <end position="124"/>
    </location>
</feature>
<evidence type="ECO:0000313" key="5">
    <source>
        <dbReference type="Proteomes" id="UP000006039"/>
    </source>
</evidence>
<feature type="compositionally biased region" description="Polar residues" evidence="1">
    <location>
        <begin position="45"/>
        <end position="55"/>
    </location>
</feature>
<feature type="region of interest" description="Disordered" evidence="1">
    <location>
        <begin position="424"/>
        <end position="450"/>
    </location>
</feature>
<feature type="transmembrane region" description="Helical" evidence="2">
    <location>
        <begin position="242"/>
        <end position="261"/>
    </location>
</feature>
<reference evidence="3" key="3">
    <citation type="submission" date="2010-09" db="EMBL/GenBank/DDBJ databases">
        <title>Annotation of Gaeumannomyces graminis var. tritici R3-111a-1.</title>
        <authorList>
            <consortium name="The Broad Institute Genome Sequencing Platform"/>
            <person name="Ma L.-J."/>
            <person name="Dead R."/>
            <person name="Young S.K."/>
            <person name="Zeng Q."/>
            <person name="Gargeya S."/>
            <person name="Fitzgerald M."/>
            <person name="Haas B."/>
            <person name="Abouelleil A."/>
            <person name="Alvarado L."/>
            <person name="Arachchi H.M."/>
            <person name="Berlin A."/>
            <person name="Brown A."/>
            <person name="Chapman S.B."/>
            <person name="Chen Z."/>
            <person name="Dunbar C."/>
            <person name="Freedman E."/>
            <person name="Gearin G."/>
            <person name="Gellesch M."/>
            <person name="Goldberg J."/>
            <person name="Griggs A."/>
            <person name="Gujja S."/>
            <person name="Heiman D."/>
            <person name="Howarth C."/>
            <person name="Larson L."/>
            <person name="Lui A."/>
            <person name="MacDonald P.J.P."/>
            <person name="Mehta T."/>
            <person name="Montmayeur A."/>
            <person name="Murphy C."/>
            <person name="Neiman D."/>
            <person name="Pearson M."/>
            <person name="Priest M."/>
            <person name="Roberts A."/>
            <person name="Saif S."/>
            <person name="Shea T."/>
            <person name="Shenoy N."/>
            <person name="Sisk P."/>
            <person name="Stolte C."/>
            <person name="Sykes S."/>
            <person name="Yandava C."/>
            <person name="Wortman J."/>
            <person name="Nusbaum C."/>
            <person name="Birren B."/>
        </authorList>
    </citation>
    <scope>NUCLEOTIDE SEQUENCE</scope>
    <source>
        <strain evidence="3">R3-111a-1</strain>
    </source>
</reference>
<organism evidence="3">
    <name type="scientific">Gaeumannomyces tritici (strain R3-111a-1)</name>
    <name type="common">Wheat and barley take-all root rot fungus</name>
    <name type="synonym">Gaeumannomyces graminis var. tritici</name>
    <dbReference type="NCBI Taxonomy" id="644352"/>
    <lineage>
        <taxon>Eukaryota</taxon>
        <taxon>Fungi</taxon>
        <taxon>Dikarya</taxon>
        <taxon>Ascomycota</taxon>
        <taxon>Pezizomycotina</taxon>
        <taxon>Sordariomycetes</taxon>
        <taxon>Sordariomycetidae</taxon>
        <taxon>Magnaporthales</taxon>
        <taxon>Magnaporthaceae</taxon>
        <taxon>Gaeumannomyces</taxon>
    </lineage>
</organism>
<sequence>MDMSQNQWPHRPQPPRPRSPSQDSLLTPISPYNRADAEQIGLMSSRRTATPSISTLHEDADQMYQDPIWATPSPGGTTPRPASPLGRLSTDLGASPLTPLHGDSLSTEKLPPPPASKPPAPAPTQPSRRRGPPKSSWWWWEIGACALSLVSTVLLFVLLALVEDMVLESWPLPIQINSVIAVLTAVARTAMVVPLAACISQLKWGHFELRPNRLGHLQDYDNASRGPWGSLRILFNLKVRDWLAWALALWTVVSLGISPSAQQILEFPPRRVPLGNTTATIAQASGYWAKEAFRMYPLGVAGETNADRFFFPPNVALPFQLKLRTGLLGGPFTPDFSCPAPASECEWADFSTLGLCADVRNVTADTMVSCKLQSSQRDVVCEYTYHSVGGDSKGPLRMVYHNGDFHKPPQPSFVVLSSASASARSMGDRSGPGARTRVSSSAPGRATDAVVATDTEIDKRQLELESMGSQSLQNSNFGLAVRIRGDAFNADSLSLNASTSQNRPPPVDVFDYSWEWCEKTLRNVSARGGELHIGAMDVSPLPNMTQQGDVITVHGHSDGNTYVYSSNRSESKYLIGQMSHMRLRLVRELFFDQEVFSRSGGDATNNAKDGLLDFGMFVYQSDLADLARRHAVTVDNMLHSRASNTNATMREGTAFVVETYVRVRWAWILLPVIEAVGTAVLLVACIILTRRRPLLKDSALALLFYGPGWDGLPDADRGREAGGWASADASALKQSADGLMASIEVDGEGRPGFVTSVETQGR</sequence>
<evidence type="ECO:0000313" key="4">
    <source>
        <dbReference type="EnsemblFungi" id="EJT72269"/>
    </source>
</evidence>
<dbReference type="Pfam" id="PF11374">
    <property type="entry name" value="DUF3176"/>
    <property type="match status" value="1"/>
</dbReference>
<dbReference type="VEuPathDB" id="FungiDB:GGTG_09135"/>
<feature type="region of interest" description="Disordered" evidence="1">
    <location>
        <begin position="1"/>
        <end position="130"/>
    </location>
</feature>
<evidence type="ECO:0000256" key="2">
    <source>
        <dbReference type="SAM" id="Phobius"/>
    </source>
</evidence>
<dbReference type="EnsemblFungi" id="EJT72269">
    <property type="protein sequence ID" value="EJT72269"/>
    <property type="gene ID" value="GGTG_09135"/>
</dbReference>
<dbReference type="Proteomes" id="UP000006039">
    <property type="component" value="Unassembled WGS sequence"/>
</dbReference>
<reference evidence="4" key="5">
    <citation type="submission" date="2018-04" db="UniProtKB">
        <authorList>
            <consortium name="EnsemblFungi"/>
        </authorList>
    </citation>
    <scope>IDENTIFICATION</scope>
    <source>
        <strain evidence="4">R3-111a-1</strain>
    </source>
</reference>
<feature type="transmembrane region" description="Helical" evidence="2">
    <location>
        <begin position="665"/>
        <end position="688"/>
    </location>
</feature>
<dbReference type="EMBL" id="GL385399">
    <property type="protein sequence ID" value="EJT72269.1"/>
    <property type="molecule type" value="Genomic_DNA"/>
</dbReference>
<keyword evidence="2" id="KW-1133">Transmembrane helix</keyword>
<dbReference type="HOGENOM" id="CLU_346491_0_0_1"/>
<gene>
    <name evidence="4" type="primary">20349593</name>
    <name evidence="3" type="ORF">GGTG_09135</name>
</gene>
<dbReference type="STRING" id="644352.J3P6J4"/>
<name>J3P6J4_GAET3</name>